<evidence type="ECO:0000256" key="2">
    <source>
        <dbReference type="SAM" id="Phobius"/>
    </source>
</evidence>
<dbReference type="SUPFAM" id="SSF47413">
    <property type="entry name" value="lambda repressor-like DNA-binding domains"/>
    <property type="match status" value="1"/>
</dbReference>
<dbReference type="InterPro" id="IPR050400">
    <property type="entry name" value="Bact_Cytoskel_RodZ"/>
</dbReference>
<dbReference type="Proteomes" id="UP000648075">
    <property type="component" value="Unassembled WGS sequence"/>
</dbReference>
<keyword evidence="2" id="KW-0472">Membrane</keyword>
<protein>
    <recommendedName>
        <fullName evidence="3">HTH cro/C1-type domain-containing protein</fullName>
    </recommendedName>
</protein>
<feature type="compositionally biased region" description="Basic and acidic residues" evidence="1">
    <location>
        <begin position="85"/>
        <end position="94"/>
    </location>
</feature>
<dbReference type="PANTHER" id="PTHR34475:SF1">
    <property type="entry name" value="CYTOSKELETON PROTEIN RODZ"/>
    <property type="match status" value="1"/>
</dbReference>
<reference evidence="4" key="2">
    <citation type="submission" date="2020-09" db="EMBL/GenBank/DDBJ databases">
        <authorList>
            <person name="Sun Q."/>
            <person name="Kim S."/>
        </authorList>
    </citation>
    <scope>NUCLEOTIDE SEQUENCE</scope>
    <source>
        <strain evidence="4">KCTC 32255</strain>
    </source>
</reference>
<dbReference type="InterPro" id="IPR010982">
    <property type="entry name" value="Lambda_DNA-bd_dom_sf"/>
</dbReference>
<dbReference type="GO" id="GO:0003677">
    <property type="term" value="F:DNA binding"/>
    <property type="evidence" value="ECO:0007669"/>
    <property type="project" value="InterPro"/>
</dbReference>
<evidence type="ECO:0000313" key="4">
    <source>
        <dbReference type="EMBL" id="GGY94702.1"/>
    </source>
</evidence>
<comment type="caution">
    <text evidence="4">The sequence shown here is derived from an EMBL/GenBank/DDBJ whole genome shotgun (WGS) entry which is preliminary data.</text>
</comment>
<dbReference type="Pfam" id="PF13413">
    <property type="entry name" value="HTH_25"/>
    <property type="match status" value="1"/>
</dbReference>
<dbReference type="SMART" id="SM00530">
    <property type="entry name" value="HTH_XRE"/>
    <property type="match status" value="1"/>
</dbReference>
<dbReference type="CDD" id="cd00093">
    <property type="entry name" value="HTH_XRE"/>
    <property type="match status" value="1"/>
</dbReference>
<dbReference type="Gene3D" id="1.10.260.40">
    <property type="entry name" value="lambda repressor-like DNA-binding domains"/>
    <property type="match status" value="1"/>
</dbReference>
<reference evidence="4" key="1">
    <citation type="journal article" date="2014" name="Int. J. Syst. Evol. Microbiol.">
        <title>Complete genome sequence of Corynebacterium casei LMG S-19264T (=DSM 44701T), isolated from a smear-ripened cheese.</title>
        <authorList>
            <consortium name="US DOE Joint Genome Institute (JGI-PGF)"/>
            <person name="Walter F."/>
            <person name="Albersmeier A."/>
            <person name="Kalinowski J."/>
            <person name="Ruckert C."/>
        </authorList>
    </citation>
    <scope>NUCLEOTIDE SEQUENCE</scope>
    <source>
        <strain evidence="4">KCTC 32255</strain>
    </source>
</reference>
<organism evidence="4 5">
    <name type="scientific">Novosphingobium colocasiae</name>
    <dbReference type="NCBI Taxonomy" id="1256513"/>
    <lineage>
        <taxon>Bacteria</taxon>
        <taxon>Pseudomonadati</taxon>
        <taxon>Pseudomonadota</taxon>
        <taxon>Alphaproteobacteria</taxon>
        <taxon>Sphingomonadales</taxon>
        <taxon>Sphingomonadaceae</taxon>
        <taxon>Novosphingobium</taxon>
    </lineage>
</organism>
<dbReference type="InterPro" id="IPR001387">
    <property type="entry name" value="Cro/C1-type_HTH"/>
</dbReference>
<proteinExistence type="predicted"/>
<dbReference type="InterPro" id="IPR025194">
    <property type="entry name" value="RodZ-like_C"/>
</dbReference>
<feature type="domain" description="HTH cro/C1-type" evidence="3">
    <location>
        <begin position="16"/>
        <end position="77"/>
    </location>
</feature>
<gene>
    <name evidence="4" type="ORF">GCM10011614_07220</name>
</gene>
<keyword evidence="2" id="KW-1133">Transmembrane helix</keyword>
<evidence type="ECO:0000259" key="3">
    <source>
        <dbReference type="SMART" id="SM00530"/>
    </source>
</evidence>
<evidence type="ECO:0000313" key="5">
    <source>
        <dbReference type="Proteomes" id="UP000648075"/>
    </source>
</evidence>
<feature type="compositionally biased region" description="Pro residues" evidence="1">
    <location>
        <begin position="305"/>
        <end position="315"/>
    </location>
</feature>
<name>A0A918UDY3_9SPHN</name>
<feature type="region of interest" description="Disordered" evidence="1">
    <location>
        <begin position="85"/>
        <end position="104"/>
    </location>
</feature>
<accession>A0A918UDY3</accession>
<feature type="transmembrane region" description="Helical" evidence="2">
    <location>
        <begin position="112"/>
        <end position="134"/>
    </location>
</feature>
<sequence>MEQSQVQSVSSGVGHDLRQAREAAGLTRADIAAQTKIAERHILAIEEGRFADLAGRTYAVGFARAYARHVGLDEGEIAARVKRQMDAQEPREVRMPSNFEPGDPARVPPRRLALLAAGVGALVLAVLGTFWSGLLSPEAQMPDLLSDAPAAPPPAVPAPAAAAAPVTPADPVSITAIADGIWIQVTDGSGAKLIERELKSGEVWAVPAGAQGAALRTGRPDALLIRVGGRTLPPLADKPMTISNVSLAPQALLAKSSGPAAVPSAAPTVPPIYTLPQTLRTPSRPRTTVSERTVPAPEPTAAAPVGPPAAEPPAAAPAVSTETP</sequence>
<feature type="region of interest" description="Disordered" evidence="1">
    <location>
        <begin position="275"/>
        <end position="324"/>
    </location>
</feature>
<evidence type="ECO:0000256" key="1">
    <source>
        <dbReference type="SAM" id="MobiDB-lite"/>
    </source>
</evidence>
<dbReference type="RefSeq" id="WP_189619683.1">
    <property type="nucleotide sequence ID" value="NZ_BMZA01000001.1"/>
</dbReference>
<feature type="compositionally biased region" description="Polar residues" evidence="1">
    <location>
        <begin position="275"/>
        <end position="291"/>
    </location>
</feature>
<dbReference type="AlphaFoldDB" id="A0A918UDY3"/>
<dbReference type="EMBL" id="BMZA01000001">
    <property type="protein sequence ID" value="GGY94702.1"/>
    <property type="molecule type" value="Genomic_DNA"/>
</dbReference>
<keyword evidence="5" id="KW-1185">Reference proteome</keyword>
<dbReference type="PANTHER" id="PTHR34475">
    <property type="match status" value="1"/>
</dbReference>
<dbReference type="Pfam" id="PF13464">
    <property type="entry name" value="RodZ_C"/>
    <property type="match status" value="1"/>
</dbReference>
<keyword evidence="2" id="KW-0812">Transmembrane</keyword>